<evidence type="ECO:0000256" key="2">
    <source>
        <dbReference type="ARBA" id="ARBA00022729"/>
    </source>
</evidence>
<name>A0ABM8B958_9BIFI</name>
<dbReference type="Gene3D" id="1.50.10.100">
    <property type="entry name" value="Chondroitin AC/alginate lyase"/>
    <property type="match status" value="1"/>
</dbReference>
<evidence type="ECO:0000256" key="3">
    <source>
        <dbReference type="ARBA" id="ARBA00023239"/>
    </source>
</evidence>
<keyword evidence="4" id="KW-0812">Transmembrane</keyword>
<evidence type="ECO:0000256" key="1">
    <source>
        <dbReference type="ARBA" id="ARBA00006699"/>
    </source>
</evidence>
<dbReference type="PANTHER" id="PTHR38481:SF1">
    <property type="entry name" value="HYALURONATE LYASE"/>
    <property type="match status" value="1"/>
</dbReference>
<evidence type="ECO:0000256" key="4">
    <source>
        <dbReference type="SAM" id="Phobius"/>
    </source>
</evidence>
<protein>
    <submittedName>
        <fullName evidence="8">Polysaccharide lyase</fullName>
    </submittedName>
</protein>
<evidence type="ECO:0000259" key="5">
    <source>
        <dbReference type="Pfam" id="PF02278"/>
    </source>
</evidence>
<feature type="transmembrane region" description="Helical" evidence="4">
    <location>
        <begin position="12"/>
        <end position="34"/>
    </location>
</feature>
<reference evidence="8 9" key="1">
    <citation type="journal article" date="2023" name="Microbiol. Spectr.">
        <title>Symbiosis of Carpenter Bees with Uncharacterized Lactic Acid Bacteria Showing NAD Auxotrophy.</title>
        <authorList>
            <person name="Kawasaki S."/>
            <person name="Ozawa K."/>
            <person name="Mori T."/>
            <person name="Yamamoto A."/>
            <person name="Ito M."/>
            <person name="Ohkuma M."/>
            <person name="Sakamoto M."/>
            <person name="Matsutani M."/>
        </authorList>
    </citation>
    <scope>NUCLEOTIDE SEQUENCE [LARGE SCALE GENOMIC DNA]</scope>
    <source>
        <strain evidence="8 9">Kim37-2</strain>
    </source>
</reference>
<proteinExistence type="inferred from homology"/>
<dbReference type="InterPro" id="IPR004103">
    <property type="entry name" value="Lyase_8_C"/>
</dbReference>
<feature type="domain" description="Polysaccharide lyase 8 N-terminal alpha-helical" evidence="7">
    <location>
        <begin position="82"/>
        <end position="366"/>
    </location>
</feature>
<dbReference type="Pfam" id="PF02278">
    <property type="entry name" value="Lyase_8"/>
    <property type="match status" value="1"/>
</dbReference>
<organism evidence="8 9">
    <name type="scientific">Bombiscardovia nodaiensis</name>
    <dbReference type="NCBI Taxonomy" id="2932181"/>
    <lineage>
        <taxon>Bacteria</taxon>
        <taxon>Bacillati</taxon>
        <taxon>Actinomycetota</taxon>
        <taxon>Actinomycetes</taxon>
        <taxon>Bifidobacteriales</taxon>
        <taxon>Bifidobacteriaceae</taxon>
        <taxon>Bombiscardovia</taxon>
    </lineage>
</organism>
<dbReference type="SUPFAM" id="SSF74650">
    <property type="entry name" value="Galactose mutarotase-like"/>
    <property type="match status" value="1"/>
</dbReference>
<sequence>MGKGQLVRRRNVRRIAVAAVALVTSLAMIVGVWVGRQPAAYASESDQVLANLQTELVGRANNPPDSAVTTIIASKEQALQNDVLDKLVLSDPNKLFSDLTAWKTASDQLNSMADNMVQMAVLYQTPESRYYHQSDLKDKIVAAWQWFTSKAYSESSRTYGNWWHFEIGVPIDFVKVLDLTRDFWSPQDMQGYQRIFKRFIPNPAKRLNGVTETGANLLDKCYASLIMGVLAGDDTQENQALASMGTAFAQVTSGDGFYADGSFIQHSTVPYNGGYGAVLLGKVASLVNMFQGSRKLASISWLSSVYQYLDDSFLPLMYREQLMDLTRGRGVSRQAAESSLSGRDMLVDFAIISQGNPDAAYQRKYSGMINEALAAVSDLGQYYDGLSIFAIQTLQKIRQDNLHPAQPYTLNKMYARNAQMVQHNGKYSAAVSMFAPDVSSFEFGNNENKKGFYQGAGALYVFNGDHPYDDGYWPTVDPTALEGVTTDHQLGRLINWHNYANTESWAGGVSDGSNGFASLSESMSQVTGSPLKAKKSWFFLGDKIVALGAGINSTDASKAVETSVLNRKIDAAAGQTLSVDGQTITAEQALTNPHWALLSSQNATDNLGVTFLQNAQVSTARKTQTGSWSGINTGESPTPITREYATLALEHGNAPASATYAYSLLPGASQTELAQESTTPTVQVLKNDADQQAIVDLETHTTMIAFQSAGSVDSITANTPGALMKRPQGQETVYTVADPSRSQSTLSFDVPKNGARSVRADDSRVTVADLGNSFRVTVNTASKDGRSIAFALSGQQAQDWQISEQVGWGTITSPSGFGIKTWTSPDQRTWTRQLPKGTVWKFFKVAKKGTKTMYNLGGNRWVDARYFVPKS</sequence>
<dbReference type="InterPro" id="IPR011013">
    <property type="entry name" value="Gal_mutarotase_sf_dom"/>
</dbReference>
<dbReference type="InterPro" id="IPR012970">
    <property type="entry name" value="Lyase_8_alpha_N"/>
</dbReference>
<keyword evidence="4" id="KW-1133">Transmembrane helix</keyword>
<dbReference type="Proteomes" id="UP001321766">
    <property type="component" value="Chromosome"/>
</dbReference>
<evidence type="ECO:0000313" key="8">
    <source>
        <dbReference type="EMBL" id="BDR53421.1"/>
    </source>
</evidence>
<evidence type="ECO:0000259" key="7">
    <source>
        <dbReference type="Pfam" id="PF08124"/>
    </source>
</evidence>
<feature type="domain" description="Polysaccharide lyase family 8 C-terminal" evidence="6">
    <location>
        <begin position="683"/>
        <end position="746"/>
    </location>
</feature>
<keyword evidence="2" id="KW-0732">Signal</keyword>
<dbReference type="SUPFAM" id="SSF48230">
    <property type="entry name" value="Chondroitin AC/alginate lyase"/>
    <property type="match status" value="1"/>
</dbReference>
<gene>
    <name evidence="8" type="ORF">KIM372_13280</name>
</gene>
<dbReference type="CDD" id="cd01083">
    <property type="entry name" value="GAG_Lyase"/>
    <property type="match status" value="1"/>
</dbReference>
<dbReference type="Pfam" id="PF08124">
    <property type="entry name" value="Lyase_8_N"/>
    <property type="match status" value="1"/>
</dbReference>
<dbReference type="GO" id="GO:0016829">
    <property type="term" value="F:lyase activity"/>
    <property type="evidence" value="ECO:0007669"/>
    <property type="project" value="UniProtKB-KW"/>
</dbReference>
<keyword evidence="9" id="KW-1185">Reference proteome</keyword>
<dbReference type="PANTHER" id="PTHR38481">
    <property type="entry name" value="HYALURONATE LYASE"/>
    <property type="match status" value="1"/>
</dbReference>
<dbReference type="InterPro" id="IPR008929">
    <property type="entry name" value="Chondroitin_lyas"/>
</dbReference>
<accession>A0ABM8B958</accession>
<dbReference type="SUPFAM" id="SSF49863">
    <property type="entry name" value="Hyaluronate lyase-like, C-terminal domain"/>
    <property type="match status" value="1"/>
</dbReference>
<dbReference type="Gene3D" id="2.70.98.10">
    <property type="match status" value="1"/>
</dbReference>
<dbReference type="Pfam" id="PF02884">
    <property type="entry name" value="Lyase_8_C"/>
    <property type="match status" value="1"/>
</dbReference>
<feature type="domain" description="Polysaccharide lyase family 8 central" evidence="5">
    <location>
        <begin position="411"/>
        <end position="669"/>
    </location>
</feature>
<evidence type="ECO:0000259" key="6">
    <source>
        <dbReference type="Pfam" id="PF02884"/>
    </source>
</evidence>
<keyword evidence="3 8" id="KW-0456">Lyase</keyword>
<dbReference type="InterPro" id="IPR003159">
    <property type="entry name" value="Lyase_8_central_dom"/>
</dbReference>
<dbReference type="EMBL" id="AP026798">
    <property type="protein sequence ID" value="BDR53421.1"/>
    <property type="molecule type" value="Genomic_DNA"/>
</dbReference>
<dbReference type="InterPro" id="IPR014718">
    <property type="entry name" value="GH-type_carb-bd"/>
</dbReference>
<evidence type="ECO:0000313" key="9">
    <source>
        <dbReference type="Proteomes" id="UP001321766"/>
    </source>
</evidence>
<dbReference type="InterPro" id="IPR038970">
    <property type="entry name" value="Lyase_8"/>
</dbReference>
<dbReference type="InterPro" id="IPR011071">
    <property type="entry name" value="Lyase_8-like_C"/>
</dbReference>
<keyword evidence="4" id="KW-0472">Membrane</keyword>
<comment type="similarity">
    <text evidence="1">Belongs to the polysaccharide lyase 8 family.</text>
</comment>
<dbReference type="Gene3D" id="2.60.220.10">
    <property type="entry name" value="Polysaccharide lyase family 8-like, C-terminal"/>
    <property type="match status" value="1"/>
</dbReference>